<dbReference type="Proteomes" id="UP000800092">
    <property type="component" value="Unassembled WGS sequence"/>
</dbReference>
<feature type="region of interest" description="Disordered" evidence="1">
    <location>
        <begin position="23"/>
        <end position="56"/>
    </location>
</feature>
<feature type="compositionally biased region" description="Low complexity" evidence="1">
    <location>
        <begin position="40"/>
        <end position="56"/>
    </location>
</feature>
<accession>A0A6A6GRX3</accession>
<dbReference type="AlphaFoldDB" id="A0A6A6GRX3"/>
<evidence type="ECO:0000313" key="2">
    <source>
        <dbReference type="EMBL" id="KAF2228475.1"/>
    </source>
</evidence>
<evidence type="ECO:0000256" key="1">
    <source>
        <dbReference type="SAM" id="MobiDB-lite"/>
    </source>
</evidence>
<name>A0A6A6GRX3_VIRVR</name>
<protein>
    <submittedName>
        <fullName evidence="2">Uncharacterized protein</fullName>
    </submittedName>
</protein>
<gene>
    <name evidence="2" type="ORF">EV356DRAFT_457746</name>
</gene>
<sequence length="421" mass="46798">MAGKGNLYVNDYFTRTKPVSISFNQTSSKPALPALPTPTLPLSAPSGPASSEPAISTSAPFDPDTPWPATSKIARSEPIVTQSASRDSGFSKTSLVRGFVHLLSTVANTLDYHARTSKSKVTKVKKYIERLCDDPQVDGNLLSKRRLNESEYQQLLDSIAEDSDLQSFFDKRFRHEYSHEDHVLVIRMLSTLHEVLGDGIQRKIFSWLDSQSSGSNSLTNVAKEIEGSGARHLFLRILGKMDEKQPDRSFTYKDCGFPGLVIEISVSQSVTDVQKKAKAYIQGTEGQIRTVINIDSNSTYPKKGGSATFSIWRADFSQESLGVIESVISQEFRDKNGQPVSNADLRVSLSDFVSDEVMLPLGEDIPEFVLTSQVLCQVLKSAEEKHQNGEDAKRAGEKRQQKSLRRSERIRNMVKKPSYKV</sequence>
<evidence type="ECO:0000313" key="3">
    <source>
        <dbReference type="Proteomes" id="UP000800092"/>
    </source>
</evidence>
<feature type="region of interest" description="Disordered" evidence="1">
    <location>
        <begin position="385"/>
        <end position="409"/>
    </location>
</feature>
<organism evidence="2 3">
    <name type="scientific">Viridothelium virens</name>
    <name type="common">Speckled blister lichen</name>
    <name type="synonym">Trypethelium virens</name>
    <dbReference type="NCBI Taxonomy" id="1048519"/>
    <lineage>
        <taxon>Eukaryota</taxon>
        <taxon>Fungi</taxon>
        <taxon>Dikarya</taxon>
        <taxon>Ascomycota</taxon>
        <taxon>Pezizomycotina</taxon>
        <taxon>Dothideomycetes</taxon>
        <taxon>Dothideomycetes incertae sedis</taxon>
        <taxon>Trypetheliales</taxon>
        <taxon>Trypetheliaceae</taxon>
        <taxon>Viridothelium</taxon>
    </lineage>
</organism>
<dbReference type="EMBL" id="ML991932">
    <property type="protein sequence ID" value="KAF2228475.1"/>
    <property type="molecule type" value="Genomic_DNA"/>
</dbReference>
<proteinExistence type="predicted"/>
<reference evidence="2" key="1">
    <citation type="journal article" date="2020" name="Stud. Mycol.">
        <title>101 Dothideomycetes genomes: a test case for predicting lifestyles and emergence of pathogens.</title>
        <authorList>
            <person name="Haridas S."/>
            <person name="Albert R."/>
            <person name="Binder M."/>
            <person name="Bloem J."/>
            <person name="Labutti K."/>
            <person name="Salamov A."/>
            <person name="Andreopoulos B."/>
            <person name="Baker S."/>
            <person name="Barry K."/>
            <person name="Bills G."/>
            <person name="Bluhm B."/>
            <person name="Cannon C."/>
            <person name="Castanera R."/>
            <person name="Culley D."/>
            <person name="Daum C."/>
            <person name="Ezra D."/>
            <person name="Gonzalez J."/>
            <person name="Henrissat B."/>
            <person name="Kuo A."/>
            <person name="Liang C."/>
            <person name="Lipzen A."/>
            <person name="Lutzoni F."/>
            <person name="Magnuson J."/>
            <person name="Mondo S."/>
            <person name="Nolan M."/>
            <person name="Ohm R."/>
            <person name="Pangilinan J."/>
            <person name="Park H.-J."/>
            <person name="Ramirez L."/>
            <person name="Alfaro M."/>
            <person name="Sun H."/>
            <person name="Tritt A."/>
            <person name="Yoshinaga Y."/>
            <person name="Zwiers L.-H."/>
            <person name="Turgeon B."/>
            <person name="Goodwin S."/>
            <person name="Spatafora J."/>
            <person name="Crous P."/>
            <person name="Grigoriev I."/>
        </authorList>
    </citation>
    <scope>NUCLEOTIDE SEQUENCE</scope>
    <source>
        <strain evidence="2">Tuck. ex Michener</strain>
    </source>
</reference>
<dbReference type="OrthoDB" id="3485856at2759"/>
<keyword evidence="3" id="KW-1185">Reference proteome</keyword>